<dbReference type="Pfam" id="PF05821">
    <property type="entry name" value="NDUF_B8"/>
    <property type="match status" value="1"/>
</dbReference>
<dbReference type="InterPro" id="IPR008699">
    <property type="entry name" value="NDUFB8"/>
</dbReference>
<dbReference type="EMBL" id="SWFS01000275">
    <property type="protein sequence ID" value="KAA8911697.1"/>
    <property type="molecule type" value="Genomic_DNA"/>
</dbReference>
<evidence type="ECO:0000313" key="2">
    <source>
        <dbReference type="Proteomes" id="UP000761534"/>
    </source>
</evidence>
<dbReference type="PANTHER" id="PTHR12840:SF1">
    <property type="entry name" value="NADH DEHYDROGENASE [UBIQUINONE] 1 BETA SUBCOMPLEX SUBUNIT 8, MITOCHONDRIAL"/>
    <property type="match status" value="1"/>
</dbReference>
<evidence type="ECO:0000313" key="1">
    <source>
        <dbReference type="EMBL" id="KAA8911697.1"/>
    </source>
</evidence>
<dbReference type="PANTHER" id="PTHR12840">
    <property type="entry name" value="NADH-UBIQUINONE OXIDOREDUCTASE ASHI SUBUNIT"/>
    <property type="match status" value="1"/>
</dbReference>
<dbReference type="AlphaFoldDB" id="A0A642V2Z1"/>
<reference evidence="1" key="1">
    <citation type="journal article" date="2019" name="G3 (Bethesda)">
        <title>Genome Assemblies of Two Rare Opportunistic Yeast Pathogens: Diutina rugosa (syn. Candida rugosa) and Trichomonascus ciferrii (syn. Candida ciferrii).</title>
        <authorList>
            <person name="Mixao V."/>
            <person name="Saus E."/>
            <person name="Hansen A.P."/>
            <person name="Lass-Florl C."/>
            <person name="Gabaldon T."/>
        </authorList>
    </citation>
    <scope>NUCLEOTIDE SEQUENCE</scope>
    <source>
        <strain evidence="1">CBS 4856</strain>
    </source>
</reference>
<comment type="caution">
    <text evidence="1">The sequence shown here is derived from an EMBL/GenBank/DDBJ whole genome shotgun (WGS) entry which is preliminary data.</text>
</comment>
<dbReference type="GO" id="GO:0005739">
    <property type="term" value="C:mitochondrion"/>
    <property type="evidence" value="ECO:0007669"/>
    <property type="project" value="InterPro"/>
</dbReference>
<proteinExistence type="predicted"/>
<dbReference type="VEuPathDB" id="FungiDB:TRICI_003729"/>
<gene>
    <name evidence="1" type="ORF">TRICI_003729</name>
</gene>
<accession>A0A642V2Z1</accession>
<keyword evidence="2" id="KW-1185">Reference proteome</keyword>
<name>A0A642V2Z1_9ASCO</name>
<dbReference type="Proteomes" id="UP000761534">
    <property type="component" value="Unassembled WGS sequence"/>
</dbReference>
<protein>
    <submittedName>
        <fullName evidence="1">Uncharacterized protein</fullName>
    </submittedName>
</protein>
<sequence>MLSRGILRAATKQPRSALLGLRFASDEPMVHKIVEPTTAYTKVNDDRLVGDYPDVKPEYFQHRNPYLKYDEQQNKRNTGEPLYHYYDTIDVWSPDRFDEVSDSVALRNTAYTITAFAAFSALVYFFASHESPAARREYPHEGLYKALGGTEGSKSMFQVS</sequence>
<dbReference type="OrthoDB" id="2014058at2759"/>
<organism evidence="1 2">
    <name type="scientific">Trichomonascus ciferrii</name>
    <dbReference type="NCBI Taxonomy" id="44093"/>
    <lineage>
        <taxon>Eukaryota</taxon>
        <taxon>Fungi</taxon>
        <taxon>Dikarya</taxon>
        <taxon>Ascomycota</taxon>
        <taxon>Saccharomycotina</taxon>
        <taxon>Dipodascomycetes</taxon>
        <taxon>Dipodascales</taxon>
        <taxon>Trichomonascaceae</taxon>
        <taxon>Trichomonascus</taxon>
        <taxon>Trichomonascus ciferrii complex</taxon>
    </lineage>
</organism>